<feature type="compositionally biased region" description="Basic and acidic residues" evidence="1">
    <location>
        <begin position="104"/>
        <end position="126"/>
    </location>
</feature>
<feature type="compositionally biased region" description="Low complexity" evidence="1">
    <location>
        <begin position="28"/>
        <end position="49"/>
    </location>
</feature>
<protein>
    <submittedName>
        <fullName evidence="2">Uncharacterized protein</fullName>
    </submittedName>
</protein>
<comment type="caution">
    <text evidence="2">The sequence shown here is derived from an EMBL/GenBank/DDBJ whole genome shotgun (WGS) entry which is preliminary data.</text>
</comment>
<evidence type="ECO:0000256" key="1">
    <source>
        <dbReference type="SAM" id="MobiDB-lite"/>
    </source>
</evidence>
<reference evidence="2" key="1">
    <citation type="submission" date="2019-08" db="EMBL/GenBank/DDBJ databases">
        <authorList>
            <person name="Kucharzyk K."/>
            <person name="Murdoch R.W."/>
            <person name="Higgins S."/>
            <person name="Loffler F."/>
        </authorList>
    </citation>
    <scope>NUCLEOTIDE SEQUENCE</scope>
</reference>
<evidence type="ECO:0000313" key="2">
    <source>
        <dbReference type="EMBL" id="MPM33573.1"/>
    </source>
</evidence>
<gene>
    <name evidence="2" type="ORF">SDC9_80150</name>
</gene>
<accession>A0A644Z4C3</accession>
<proteinExistence type="predicted"/>
<dbReference type="EMBL" id="VSSQ01006697">
    <property type="protein sequence ID" value="MPM33573.1"/>
    <property type="molecule type" value="Genomic_DNA"/>
</dbReference>
<feature type="region of interest" description="Disordered" evidence="1">
    <location>
        <begin position="28"/>
        <end position="126"/>
    </location>
</feature>
<dbReference type="AlphaFoldDB" id="A0A644Z4C3"/>
<organism evidence="2">
    <name type="scientific">bioreactor metagenome</name>
    <dbReference type="NCBI Taxonomy" id="1076179"/>
    <lineage>
        <taxon>unclassified sequences</taxon>
        <taxon>metagenomes</taxon>
        <taxon>ecological metagenomes</taxon>
    </lineage>
</organism>
<sequence>MGVPLPVTGCTAAAEVAATAGAETASAAIAESAATKTAAPATEAAGETAAVHDGPAAALAAEQPGVEQGEHARSGGKPHAGGDEEGDKADAAAHQQAADGPPEDAAHDGACDHHGEEQEDRHVGPVEARRVLARCAALAG</sequence>
<name>A0A644Z4C3_9ZZZZ</name>